<organism evidence="1 2">
    <name type="scientific">Phyllobacterium sophorae</name>
    <dbReference type="NCBI Taxonomy" id="1520277"/>
    <lineage>
        <taxon>Bacteria</taxon>
        <taxon>Pseudomonadati</taxon>
        <taxon>Pseudomonadota</taxon>
        <taxon>Alphaproteobacteria</taxon>
        <taxon>Hyphomicrobiales</taxon>
        <taxon>Phyllobacteriaceae</taxon>
        <taxon>Phyllobacterium</taxon>
    </lineage>
</organism>
<dbReference type="Gene3D" id="3.40.50.300">
    <property type="entry name" value="P-loop containing nucleotide triphosphate hydrolases"/>
    <property type="match status" value="1"/>
</dbReference>
<gene>
    <name evidence="1" type="ORF">CU103_20540</name>
</gene>
<protein>
    <submittedName>
        <fullName evidence="1">Uncharacterized protein</fullName>
    </submittedName>
</protein>
<dbReference type="AlphaFoldDB" id="A0A2P7B6X2"/>
<sequence length="184" mass="20535">MASALAGKVGWRCMSTDRLARYPGRPWRQTTAGVAEHVAHHYLNSRANELLESVILHHRKMSPLVAELIRTTVKDTGSGRLVLEGSALWPFITTGHGLKEVGAVWLTASSETLRSRIYEGSGFLTADEKGRALISRFLERRLLFDQRTAQLVRDHGCRVLDVDEYTAEELIGSIIDGLVRPSKR</sequence>
<dbReference type="InterPro" id="IPR027417">
    <property type="entry name" value="P-loop_NTPase"/>
</dbReference>
<name>A0A2P7B6X2_9HYPH</name>
<reference evidence="2" key="1">
    <citation type="submission" date="2017-11" db="EMBL/GenBank/DDBJ databases">
        <authorList>
            <person name="Kuznetsova I."/>
            <person name="Sazanova A."/>
            <person name="Chirak E."/>
            <person name="Safronova V."/>
            <person name="Willems A."/>
        </authorList>
    </citation>
    <scope>NUCLEOTIDE SEQUENCE [LARGE SCALE GENOMIC DNA]</scope>
    <source>
        <strain evidence="2">CCBAU 03422</strain>
    </source>
</reference>
<evidence type="ECO:0000313" key="2">
    <source>
        <dbReference type="Proteomes" id="UP000241764"/>
    </source>
</evidence>
<proteinExistence type="predicted"/>
<comment type="caution">
    <text evidence="1">The sequence shown here is derived from an EMBL/GenBank/DDBJ whole genome shotgun (WGS) entry which is preliminary data.</text>
</comment>
<keyword evidence="2" id="KW-1185">Reference proteome</keyword>
<accession>A0A2P7B6X2</accession>
<dbReference type="EMBL" id="PGGM01000010">
    <property type="protein sequence ID" value="PSH62215.1"/>
    <property type="molecule type" value="Genomic_DNA"/>
</dbReference>
<evidence type="ECO:0000313" key="1">
    <source>
        <dbReference type="EMBL" id="PSH62215.1"/>
    </source>
</evidence>
<dbReference type="Proteomes" id="UP000241764">
    <property type="component" value="Unassembled WGS sequence"/>
</dbReference>